<name>A0A9P8AWZ7_9AGAR</name>
<dbReference type="RefSeq" id="XP_043044390.1">
    <property type="nucleotide sequence ID" value="XM_043181321.1"/>
</dbReference>
<protein>
    <submittedName>
        <fullName evidence="1">Uncharacterized protein</fullName>
    </submittedName>
</protein>
<dbReference type="EMBL" id="MU250526">
    <property type="protein sequence ID" value="KAG7450890.1"/>
    <property type="molecule type" value="Genomic_DNA"/>
</dbReference>
<reference evidence="1" key="1">
    <citation type="submission" date="2020-11" db="EMBL/GenBank/DDBJ databases">
        <title>Adaptations for nitrogen fixation in a non-lichenized fungal sporocarp promotes dispersal by wood-feeding termites.</title>
        <authorList>
            <consortium name="DOE Joint Genome Institute"/>
            <person name="Koch R.A."/>
            <person name="Yoon G."/>
            <person name="Arayal U."/>
            <person name="Lail K."/>
            <person name="Amirebrahimi M."/>
            <person name="Labutti K."/>
            <person name="Lipzen A."/>
            <person name="Riley R."/>
            <person name="Barry K."/>
            <person name="Henrissat B."/>
            <person name="Grigoriev I.V."/>
            <person name="Herr J.R."/>
            <person name="Aime M.C."/>
        </authorList>
    </citation>
    <scope>NUCLEOTIDE SEQUENCE</scope>
    <source>
        <strain evidence="1">MCA 3950</strain>
    </source>
</reference>
<evidence type="ECO:0000313" key="1">
    <source>
        <dbReference type="EMBL" id="KAG7450890.1"/>
    </source>
</evidence>
<sequence length="396" mass="45351">MHNNASPRLHFYELNNAEYSGSLNGAVKLRPHHSLGCAWSSSGDITLRVFGAVVGVCCFKAGHTFKSPIVFYDWQMSRTVYPHYYHERKVDTLPSKPMSFQFLSVDVAAILDKLEVGNRSDYVWHPYLFVVTLKAYDEVQWSGEALPRYDCYHLEAELLNIREFLLEYRNSKNDYKSIVEKATFVPNVALPVGTVDQGVDFREYMAPAFYSHPVTRGRYHVKSPKGTAWNGDFYADPHRQPIGIKFSFYKWANQPDVVFVITRNDHVGGSSLPFFPLRDQKCRQAKEGIAHVMNGSKLLSVHASRDGFTLQDFTEDCTKVMQRESRQCHDVNYIWHVETKPVQGIVETTVNLRGDVEAVTMEQDNLVVIKPKVNTSEELAFHDPQVEYVACVYEFL</sequence>
<dbReference type="AlphaFoldDB" id="A0A9P8AWZ7"/>
<keyword evidence="2" id="KW-1185">Reference proteome</keyword>
<evidence type="ECO:0000313" key="2">
    <source>
        <dbReference type="Proteomes" id="UP000812287"/>
    </source>
</evidence>
<dbReference type="GeneID" id="66103617"/>
<dbReference type="OrthoDB" id="2925827at2759"/>
<comment type="caution">
    <text evidence="1">The sequence shown here is derived from an EMBL/GenBank/DDBJ whole genome shotgun (WGS) entry which is preliminary data.</text>
</comment>
<proteinExistence type="predicted"/>
<accession>A0A9P8AWZ7</accession>
<gene>
    <name evidence="1" type="ORF">BT62DRAFT_542790</name>
</gene>
<dbReference type="Proteomes" id="UP000812287">
    <property type="component" value="Unassembled WGS sequence"/>
</dbReference>
<organism evidence="1 2">
    <name type="scientific">Guyanagaster necrorhizus</name>
    <dbReference type="NCBI Taxonomy" id="856835"/>
    <lineage>
        <taxon>Eukaryota</taxon>
        <taxon>Fungi</taxon>
        <taxon>Dikarya</taxon>
        <taxon>Basidiomycota</taxon>
        <taxon>Agaricomycotina</taxon>
        <taxon>Agaricomycetes</taxon>
        <taxon>Agaricomycetidae</taxon>
        <taxon>Agaricales</taxon>
        <taxon>Marasmiineae</taxon>
        <taxon>Physalacriaceae</taxon>
        <taxon>Guyanagaster</taxon>
    </lineage>
</organism>